<dbReference type="InterPro" id="IPR000905">
    <property type="entry name" value="Gcp-like_dom"/>
</dbReference>
<dbReference type="PANTHER" id="PTHR11735">
    <property type="entry name" value="TRNA N6-ADENOSINE THREONYLCARBAMOYLTRANSFERASE"/>
    <property type="match status" value="1"/>
</dbReference>
<evidence type="ECO:0000256" key="6">
    <source>
        <dbReference type="ARBA" id="ARBA00032446"/>
    </source>
</evidence>
<keyword evidence="4" id="KW-0963">Cytoplasm</keyword>
<name>A0A432ZJ22_9GAMM</name>
<dbReference type="CDD" id="cd24032">
    <property type="entry name" value="ASKHA_NBD_TsaB"/>
    <property type="match status" value="1"/>
</dbReference>
<evidence type="ECO:0000256" key="2">
    <source>
        <dbReference type="ARBA" id="ARBA00010493"/>
    </source>
</evidence>
<dbReference type="Pfam" id="PF00814">
    <property type="entry name" value="TsaD"/>
    <property type="match status" value="1"/>
</dbReference>
<keyword evidence="9" id="KW-1185">Reference proteome</keyword>
<dbReference type="GO" id="GO:0016740">
    <property type="term" value="F:transferase activity"/>
    <property type="evidence" value="ECO:0007669"/>
    <property type="project" value="UniProtKB-KW"/>
</dbReference>
<evidence type="ECO:0000259" key="7">
    <source>
        <dbReference type="Pfam" id="PF00814"/>
    </source>
</evidence>
<accession>A0A432ZJ22</accession>
<dbReference type="InterPro" id="IPR043129">
    <property type="entry name" value="ATPase_NBD"/>
</dbReference>
<reference evidence="8 9" key="1">
    <citation type="journal article" date="2011" name="Front. Microbiol.">
        <title>Genomic signatures of strain selection and enhancement in Bacillus atrophaeus var. globigii, a historical biowarfare simulant.</title>
        <authorList>
            <person name="Gibbons H.S."/>
            <person name="Broomall S.M."/>
            <person name="McNew L.A."/>
            <person name="Daligault H."/>
            <person name="Chapman C."/>
            <person name="Bruce D."/>
            <person name="Karavis M."/>
            <person name="Krepps M."/>
            <person name="McGregor P.A."/>
            <person name="Hong C."/>
            <person name="Park K.H."/>
            <person name="Akmal A."/>
            <person name="Feldman A."/>
            <person name="Lin J.S."/>
            <person name="Chang W.E."/>
            <person name="Higgs B.W."/>
            <person name="Demirev P."/>
            <person name="Lindquist J."/>
            <person name="Liem A."/>
            <person name="Fochler E."/>
            <person name="Read T.D."/>
            <person name="Tapia R."/>
            <person name="Johnson S."/>
            <person name="Bishop-Lilly K.A."/>
            <person name="Detter C."/>
            <person name="Han C."/>
            <person name="Sozhamannan S."/>
            <person name="Rosenzweig C.N."/>
            <person name="Skowronski E.W."/>
        </authorList>
    </citation>
    <scope>NUCLEOTIDE SEQUENCE [LARGE SCALE GENOMIC DNA]</scope>
    <source>
        <strain evidence="8 9">CL-SP19</strain>
    </source>
</reference>
<keyword evidence="8" id="KW-0808">Transferase</keyword>
<dbReference type="OrthoDB" id="9809995at2"/>
<evidence type="ECO:0000256" key="3">
    <source>
        <dbReference type="ARBA" id="ARBA00019012"/>
    </source>
</evidence>
<evidence type="ECO:0000256" key="5">
    <source>
        <dbReference type="ARBA" id="ARBA00022694"/>
    </source>
</evidence>
<gene>
    <name evidence="8" type="primary">tsaB</name>
    <name evidence="8" type="ORF">CWI81_06090</name>
</gene>
<sequence length="237" mass="25668">MTKKLLAIDTSTENCSAALQLNGKLFTRVLESPREHSQRLLPFVQQLLDEAEASLKQLDGLAVGCGPGSFTGVRIGVSVAQGLAFSQQLPVYPVCTLQALAQQRIRRSNPAVVLACIDARMAEVYYALYENINGVATALTEPAVAKPDSQLLKQPLAELKVTDYGRVATAGSGWDNYADILLAELPMITVSDQLCRLPEAQDMLALVTAGQVQAVDASELEPLYVRNEVTWKKLPGR</sequence>
<dbReference type="GO" id="GO:0002949">
    <property type="term" value="P:tRNA threonylcarbamoyladenosine modification"/>
    <property type="evidence" value="ECO:0007669"/>
    <property type="project" value="InterPro"/>
</dbReference>
<comment type="caution">
    <text evidence="8">The sequence shown here is derived from an EMBL/GenBank/DDBJ whole genome shotgun (WGS) entry which is preliminary data.</text>
</comment>
<dbReference type="SUPFAM" id="SSF53067">
    <property type="entry name" value="Actin-like ATPase domain"/>
    <property type="match status" value="2"/>
</dbReference>
<proteinExistence type="inferred from homology"/>
<evidence type="ECO:0000313" key="8">
    <source>
        <dbReference type="EMBL" id="RUO78035.1"/>
    </source>
</evidence>
<dbReference type="EMBL" id="PIQF01000001">
    <property type="protein sequence ID" value="RUO78035.1"/>
    <property type="molecule type" value="Genomic_DNA"/>
</dbReference>
<dbReference type="Proteomes" id="UP000287908">
    <property type="component" value="Unassembled WGS sequence"/>
</dbReference>
<organism evidence="8 9">
    <name type="scientific">Idiomarina seosinensis</name>
    <dbReference type="NCBI Taxonomy" id="281739"/>
    <lineage>
        <taxon>Bacteria</taxon>
        <taxon>Pseudomonadati</taxon>
        <taxon>Pseudomonadota</taxon>
        <taxon>Gammaproteobacteria</taxon>
        <taxon>Alteromonadales</taxon>
        <taxon>Idiomarinaceae</taxon>
        <taxon>Idiomarina</taxon>
    </lineage>
</organism>
<dbReference type="PANTHER" id="PTHR11735:SF11">
    <property type="entry name" value="TRNA THREONYLCARBAMOYLADENOSINE BIOSYNTHESIS PROTEIN TSAB"/>
    <property type="match status" value="1"/>
</dbReference>
<protein>
    <recommendedName>
        <fullName evidence="3">tRNA threonylcarbamoyladenosine biosynthesis protein TsaB</fullName>
    </recommendedName>
    <alternativeName>
        <fullName evidence="6">t(6)A37 threonylcarbamoyladenosine biosynthesis protein TsaB</fullName>
    </alternativeName>
</protein>
<evidence type="ECO:0000256" key="1">
    <source>
        <dbReference type="ARBA" id="ARBA00004496"/>
    </source>
</evidence>
<dbReference type="AlphaFoldDB" id="A0A432ZJ22"/>
<dbReference type="GO" id="GO:0005829">
    <property type="term" value="C:cytosol"/>
    <property type="evidence" value="ECO:0007669"/>
    <property type="project" value="TreeGrafter"/>
</dbReference>
<evidence type="ECO:0000313" key="9">
    <source>
        <dbReference type="Proteomes" id="UP000287908"/>
    </source>
</evidence>
<feature type="domain" description="Gcp-like" evidence="7">
    <location>
        <begin position="33"/>
        <end position="180"/>
    </location>
</feature>
<dbReference type="FunFam" id="3.30.420.40:FF:000097">
    <property type="entry name" value="tRNA threonylcarbamoyladenosine biosynthesis protein TsaB"/>
    <property type="match status" value="1"/>
</dbReference>
<evidence type="ECO:0000256" key="4">
    <source>
        <dbReference type="ARBA" id="ARBA00022490"/>
    </source>
</evidence>
<dbReference type="NCBIfam" id="TIGR03725">
    <property type="entry name" value="T6A_YeaZ"/>
    <property type="match status" value="1"/>
</dbReference>
<keyword evidence="5" id="KW-0819">tRNA processing</keyword>
<dbReference type="Gene3D" id="3.30.420.40">
    <property type="match status" value="2"/>
</dbReference>
<dbReference type="InterPro" id="IPR022496">
    <property type="entry name" value="T6A_TsaB"/>
</dbReference>
<comment type="subcellular location">
    <subcellularLocation>
        <location evidence="1">Cytoplasm</location>
    </subcellularLocation>
</comment>
<comment type="similarity">
    <text evidence="2">Belongs to the KAE1 / TsaD family. TsaB subfamily.</text>
</comment>